<evidence type="ECO:0000313" key="19">
    <source>
        <dbReference type="Proteomes" id="UP000178187"/>
    </source>
</evidence>
<evidence type="ECO:0000256" key="9">
    <source>
        <dbReference type="ARBA" id="ARBA00022822"/>
    </source>
</evidence>
<evidence type="ECO:0000256" key="13">
    <source>
        <dbReference type="ARBA" id="ARBA00025634"/>
    </source>
</evidence>
<comment type="similarity">
    <text evidence="3 15">Belongs to the anthranilate synthase component I family.</text>
</comment>
<dbReference type="InterPro" id="IPR005256">
    <property type="entry name" value="Anth_synth_I_PabB"/>
</dbReference>
<comment type="pathway">
    <text evidence="2 15">Amino-acid biosynthesis; L-tryptophan biosynthesis; L-tryptophan from chorismate: step 1/5.</text>
</comment>
<dbReference type="SUPFAM" id="SSF56322">
    <property type="entry name" value="ADC synthase"/>
    <property type="match status" value="1"/>
</dbReference>
<dbReference type="InterPro" id="IPR006805">
    <property type="entry name" value="Anth_synth_I_N"/>
</dbReference>
<dbReference type="UniPathway" id="UPA00035">
    <property type="reaction ID" value="UER00040"/>
</dbReference>
<gene>
    <name evidence="15" type="primary">trpE</name>
    <name evidence="18" type="ORF">A3G33_07070</name>
</gene>
<comment type="cofactor">
    <cofactor evidence="1 15">
        <name>Mg(2+)</name>
        <dbReference type="ChEBI" id="CHEBI:18420"/>
    </cofactor>
</comment>
<accession>A0A1G1KYN6</accession>
<evidence type="ECO:0000256" key="12">
    <source>
        <dbReference type="ARBA" id="ARBA00023239"/>
    </source>
</evidence>
<evidence type="ECO:0000256" key="6">
    <source>
        <dbReference type="ARBA" id="ARBA00020653"/>
    </source>
</evidence>
<dbReference type="InterPro" id="IPR005801">
    <property type="entry name" value="ADC_synthase"/>
</dbReference>
<evidence type="ECO:0000256" key="4">
    <source>
        <dbReference type="ARBA" id="ARBA00011575"/>
    </source>
</evidence>
<keyword evidence="7 15" id="KW-0028">Amino-acid biosynthesis</keyword>
<evidence type="ECO:0000256" key="1">
    <source>
        <dbReference type="ARBA" id="ARBA00001946"/>
    </source>
</evidence>
<evidence type="ECO:0000256" key="3">
    <source>
        <dbReference type="ARBA" id="ARBA00009562"/>
    </source>
</evidence>
<evidence type="ECO:0000259" key="17">
    <source>
        <dbReference type="Pfam" id="PF04715"/>
    </source>
</evidence>
<dbReference type="GO" id="GO:0004049">
    <property type="term" value="F:anthranilate synthase activity"/>
    <property type="evidence" value="ECO:0007669"/>
    <property type="project" value="UniProtKB-EC"/>
</dbReference>
<evidence type="ECO:0000256" key="10">
    <source>
        <dbReference type="ARBA" id="ARBA00022842"/>
    </source>
</evidence>
<comment type="catalytic activity">
    <reaction evidence="14 15">
        <text>chorismate + L-glutamine = anthranilate + pyruvate + L-glutamate + H(+)</text>
        <dbReference type="Rhea" id="RHEA:21732"/>
        <dbReference type="ChEBI" id="CHEBI:15361"/>
        <dbReference type="ChEBI" id="CHEBI:15378"/>
        <dbReference type="ChEBI" id="CHEBI:16567"/>
        <dbReference type="ChEBI" id="CHEBI:29748"/>
        <dbReference type="ChEBI" id="CHEBI:29985"/>
        <dbReference type="ChEBI" id="CHEBI:58359"/>
        <dbReference type="EC" id="4.1.3.27"/>
    </reaction>
</comment>
<dbReference type="InterPro" id="IPR019999">
    <property type="entry name" value="Anth_synth_I-like"/>
</dbReference>
<proteinExistence type="inferred from homology"/>
<dbReference type="Pfam" id="PF00425">
    <property type="entry name" value="Chorismate_bind"/>
    <property type="match status" value="1"/>
</dbReference>
<evidence type="ECO:0000313" key="18">
    <source>
        <dbReference type="EMBL" id="OGW97991.1"/>
    </source>
</evidence>
<dbReference type="NCBIfam" id="TIGR00564">
    <property type="entry name" value="trpE_most"/>
    <property type="match status" value="1"/>
</dbReference>
<evidence type="ECO:0000256" key="8">
    <source>
        <dbReference type="ARBA" id="ARBA00022723"/>
    </source>
</evidence>
<evidence type="ECO:0000259" key="16">
    <source>
        <dbReference type="Pfam" id="PF00425"/>
    </source>
</evidence>
<dbReference type="AlphaFoldDB" id="A0A1G1KYN6"/>
<dbReference type="GO" id="GO:0046872">
    <property type="term" value="F:metal ion binding"/>
    <property type="evidence" value="ECO:0007669"/>
    <property type="project" value="UniProtKB-KW"/>
</dbReference>
<protein>
    <recommendedName>
        <fullName evidence="6 15">Anthranilate synthase component 1</fullName>
        <ecNumber evidence="5 15">4.1.3.27</ecNumber>
    </recommendedName>
</protein>
<evidence type="ECO:0000256" key="7">
    <source>
        <dbReference type="ARBA" id="ARBA00022605"/>
    </source>
</evidence>
<evidence type="ECO:0000256" key="5">
    <source>
        <dbReference type="ARBA" id="ARBA00012266"/>
    </source>
</evidence>
<keyword evidence="9 15" id="KW-0822">Tryptophan biosynthesis</keyword>
<dbReference type="PANTHER" id="PTHR11236:SF48">
    <property type="entry name" value="ISOCHORISMATE SYNTHASE MENF"/>
    <property type="match status" value="1"/>
</dbReference>
<sequence>MKITPSYPEFLKLCKKGNTIPVSFEFPADLETPVSVFLKIASKKENAFLLESVELGERLGRFSFIGTDPDAILEYSRGSCHLIKKGRRKTFKDQKDPLHIIERIMECYRYVPDQTLPKFTGGFVGYIGYELVSQFEDIKLKTKPGLNFPDAVLFFARNLIAFDHIKHHLKIIHLAHVDRKPERIYQNAIMQLKKIESQLKRPLPLKSGLLNVEQSGSNTTFRSNITRRQFEGMVKKAKEYIRAGDIIQTVLSQRFDLGLVNNEFEVYRRLRSLNPSPYMFYFKYGKKTLVGSSPEVLTRKTKNIAEVKPIAGTRPRGDTEKEDLAYENALRSSPKELAEHLMLVDLGRNDLGRVSERSSVHVKQFGRVERYSHVMHLVSDVVSKLKTGKTAFDLLRATFPAGTVSGAPKIRAMQIINELEPEKRGPYAGSLGYFSLNGDMDMCIILRTIFIDHGRAYVQAGAGIVYDSKPKNEYQETINKAKALFLAVKKSKT</sequence>
<dbReference type="PANTHER" id="PTHR11236">
    <property type="entry name" value="AMINOBENZOATE/ANTHRANILATE SYNTHASE"/>
    <property type="match status" value="1"/>
</dbReference>
<dbReference type="EC" id="4.1.3.27" evidence="5 15"/>
<keyword evidence="12 15" id="KW-0456">Lyase</keyword>
<comment type="function">
    <text evidence="13 15">Part of a heterotetrameric complex that catalyzes the two-step biosynthesis of anthranilate, an intermediate in the biosynthesis of L-tryptophan. In the first step, the glutamine-binding beta subunit (TrpG) of anthranilate synthase (AS) provides the glutamine amidotransferase activity which generates ammonia as a substrate that, along with chorismate, is used in the second step, catalyzed by the large alpha subunit of AS (TrpE) to produce anthranilate. In the absence of TrpG, TrpE can synthesize anthranilate directly from chorismate and high concentrations of ammonia.</text>
</comment>
<dbReference type="GO" id="GO:0000162">
    <property type="term" value="P:L-tryptophan biosynthetic process"/>
    <property type="evidence" value="ECO:0007669"/>
    <property type="project" value="UniProtKB-UniPathway"/>
</dbReference>
<evidence type="ECO:0000256" key="14">
    <source>
        <dbReference type="ARBA" id="ARBA00047683"/>
    </source>
</evidence>
<evidence type="ECO:0000256" key="15">
    <source>
        <dbReference type="RuleBase" id="RU364045"/>
    </source>
</evidence>
<evidence type="ECO:0000256" key="2">
    <source>
        <dbReference type="ARBA" id="ARBA00004873"/>
    </source>
</evidence>
<dbReference type="Gene3D" id="3.60.120.10">
    <property type="entry name" value="Anthranilate synthase"/>
    <property type="match status" value="1"/>
</dbReference>
<feature type="domain" description="Anthranilate synthase component I N-terminal" evidence="17">
    <location>
        <begin position="29"/>
        <end position="170"/>
    </location>
</feature>
<organism evidence="18 19">
    <name type="scientific">Candidatus Danuiimicrobium aquiferis</name>
    <dbReference type="NCBI Taxonomy" id="1801832"/>
    <lineage>
        <taxon>Bacteria</taxon>
        <taxon>Pseudomonadati</taxon>
        <taxon>Candidatus Omnitrophota</taxon>
        <taxon>Candidatus Danuiimicrobium</taxon>
    </lineage>
</organism>
<name>A0A1G1KYN6_9BACT</name>
<keyword evidence="10 15" id="KW-0460">Magnesium</keyword>
<reference evidence="18 19" key="1">
    <citation type="journal article" date="2016" name="Nat. Commun.">
        <title>Thousands of microbial genomes shed light on interconnected biogeochemical processes in an aquifer system.</title>
        <authorList>
            <person name="Anantharaman K."/>
            <person name="Brown C.T."/>
            <person name="Hug L.A."/>
            <person name="Sharon I."/>
            <person name="Castelle C.J."/>
            <person name="Probst A.J."/>
            <person name="Thomas B.C."/>
            <person name="Singh A."/>
            <person name="Wilkins M.J."/>
            <person name="Karaoz U."/>
            <person name="Brodie E.L."/>
            <person name="Williams K.H."/>
            <person name="Hubbard S.S."/>
            <person name="Banfield J.F."/>
        </authorList>
    </citation>
    <scope>NUCLEOTIDE SEQUENCE [LARGE SCALE GENOMIC DNA]</scope>
</reference>
<dbReference type="EMBL" id="MHFR01000037">
    <property type="protein sequence ID" value="OGW97991.1"/>
    <property type="molecule type" value="Genomic_DNA"/>
</dbReference>
<keyword evidence="11 15" id="KW-0057">Aromatic amino acid biosynthesis</keyword>
<comment type="caution">
    <text evidence="18">The sequence shown here is derived from an EMBL/GenBank/DDBJ whole genome shotgun (WGS) entry which is preliminary data.</text>
</comment>
<evidence type="ECO:0000256" key="11">
    <source>
        <dbReference type="ARBA" id="ARBA00023141"/>
    </source>
</evidence>
<dbReference type="PRINTS" id="PR00095">
    <property type="entry name" value="ANTSNTHASEI"/>
</dbReference>
<feature type="domain" description="Chorismate-utilising enzyme C-terminal" evidence="16">
    <location>
        <begin position="227"/>
        <end position="480"/>
    </location>
</feature>
<dbReference type="Proteomes" id="UP000178187">
    <property type="component" value="Unassembled WGS sequence"/>
</dbReference>
<comment type="subunit">
    <text evidence="4 15">Heterotetramer consisting of two non-identical subunits: a beta subunit (TrpG) and a large alpha subunit (TrpE).</text>
</comment>
<dbReference type="Pfam" id="PF04715">
    <property type="entry name" value="Anth_synt_I_N"/>
    <property type="match status" value="1"/>
</dbReference>
<keyword evidence="8 15" id="KW-0479">Metal-binding</keyword>
<dbReference type="InterPro" id="IPR015890">
    <property type="entry name" value="Chorismate_C"/>
</dbReference>